<gene>
    <name evidence="3" type="ORF">ROA7745_00046</name>
</gene>
<keyword evidence="1" id="KW-1133">Transmembrane helix</keyword>
<evidence type="ECO:0000256" key="1">
    <source>
        <dbReference type="SAM" id="Phobius"/>
    </source>
</evidence>
<accession>A0A1X7BL21</accession>
<dbReference type="Pfam" id="PF26604">
    <property type="entry name" value="CBU_0592"/>
    <property type="match status" value="1"/>
</dbReference>
<reference evidence="3 4" key="1">
    <citation type="submission" date="2017-03" db="EMBL/GenBank/DDBJ databases">
        <authorList>
            <person name="Afonso C.L."/>
            <person name="Miller P.J."/>
            <person name="Scott M.A."/>
            <person name="Spackman E."/>
            <person name="Goraichik I."/>
            <person name="Dimitrov K.M."/>
            <person name="Suarez D.L."/>
            <person name="Swayne D.E."/>
        </authorList>
    </citation>
    <scope>NUCLEOTIDE SEQUENCE [LARGE SCALE GENOMIC DNA]</scope>
    <source>
        <strain evidence="3 4">CECT 7745</strain>
    </source>
</reference>
<keyword evidence="4" id="KW-1185">Reference proteome</keyword>
<feature type="transmembrane region" description="Helical" evidence="1">
    <location>
        <begin position="18"/>
        <end position="35"/>
    </location>
</feature>
<feature type="transmembrane region" description="Helical" evidence="1">
    <location>
        <begin position="47"/>
        <end position="67"/>
    </location>
</feature>
<dbReference type="EMBL" id="FWXB01000001">
    <property type="protein sequence ID" value="SMC10244.1"/>
    <property type="molecule type" value="Genomic_DNA"/>
</dbReference>
<dbReference type="NCBIfam" id="NF047864">
    <property type="entry name" value="CBU_0592_membra"/>
    <property type="match status" value="1"/>
</dbReference>
<keyword evidence="1" id="KW-0472">Membrane</keyword>
<dbReference type="AlphaFoldDB" id="A0A1X7BL21"/>
<organism evidence="3 4">
    <name type="scientific">Roseovarius aestuarii</name>
    <dbReference type="NCBI Taxonomy" id="475083"/>
    <lineage>
        <taxon>Bacteria</taxon>
        <taxon>Pseudomonadati</taxon>
        <taxon>Pseudomonadota</taxon>
        <taxon>Alphaproteobacteria</taxon>
        <taxon>Rhodobacterales</taxon>
        <taxon>Roseobacteraceae</taxon>
        <taxon>Roseovarius</taxon>
    </lineage>
</organism>
<feature type="domain" description="CBU-0592-like" evidence="2">
    <location>
        <begin position="20"/>
        <end position="92"/>
    </location>
</feature>
<name>A0A1X7BL21_9RHOB</name>
<sequence>MGHSVQTVIEFIRSYPDIAELIGIIGFMIYIGGFFSVQSGFMCGNGIAFPVVQVTAASFVLVSLTTAYNLPAFMIQTSYIAIGVFGIALRLRRVRSNRYRPADPARDARLRTQIRFDTDCHEPATLFRHTSDQSDSPKSHALCP</sequence>
<evidence type="ECO:0000259" key="2">
    <source>
        <dbReference type="Pfam" id="PF26604"/>
    </source>
</evidence>
<dbReference type="Proteomes" id="UP000193224">
    <property type="component" value="Unassembled WGS sequence"/>
</dbReference>
<evidence type="ECO:0000313" key="4">
    <source>
        <dbReference type="Proteomes" id="UP000193224"/>
    </source>
</evidence>
<dbReference type="InterPro" id="IPR058058">
    <property type="entry name" value="CBU_0592-like"/>
</dbReference>
<evidence type="ECO:0000313" key="3">
    <source>
        <dbReference type="EMBL" id="SMC10244.1"/>
    </source>
</evidence>
<protein>
    <recommendedName>
        <fullName evidence="2">CBU-0592-like domain-containing protein</fullName>
    </recommendedName>
</protein>
<feature type="transmembrane region" description="Helical" evidence="1">
    <location>
        <begin position="73"/>
        <end position="91"/>
    </location>
</feature>
<keyword evidence="1" id="KW-0812">Transmembrane</keyword>
<proteinExistence type="predicted"/>